<evidence type="ECO:0000256" key="5">
    <source>
        <dbReference type="SAM" id="MobiDB-lite"/>
    </source>
</evidence>
<reference evidence="7 8" key="1">
    <citation type="submission" date="2019-07" db="EMBL/GenBank/DDBJ databases">
        <title>The First High-Quality Draft Genome Sequence of the Causal Agent of the Current Panama Disease Epidemic.</title>
        <authorList>
            <person name="Warmington R.J."/>
            <person name="Kay W."/>
            <person name="Jeffries A."/>
            <person name="Bebber D."/>
            <person name="Moore K."/>
            <person name="Studholme D.J."/>
        </authorList>
    </citation>
    <scope>NUCLEOTIDE SEQUENCE [LARGE SCALE GENOMIC DNA]</scope>
    <source>
        <strain evidence="7 8">TR4</strain>
    </source>
</reference>
<evidence type="ECO:0000259" key="6">
    <source>
        <dbReference type="PROSITE" id="PS51669"/>
    </source>
</evidence>
<sequence length="873" mass="97954">MGVKDGKVVGVRGRATDRVNKGRLGPKGLNGWKAINSKERLTHPLIRRNGKLERATWDEAMDLIVKKSKQLVEKLTAHSIAFYTSGQLFLDEYYVLALIGKAGLNTLHMRASHCSPEEEATQTVLWSRVLDRLAGPTPPKLIVVDPRYSESASKATLHLAPKIGTNLALLNGIQHLMFKNGWINEAYVSKHVVGLEALKSTVEGYSPERVAEITGVPASKIEEAASILGQTPSLLSSALQGVYQSNQATASACQINNIHLLRGLIGKAGSGIFQMNGQPTAQNNRETGCDGEFPGFRNHQNAKHMQELADLWNINNIQVPHWNEPTHIHNMLTFMEKGSIRMVWVSGTNPLVSLPNLPKVRDVFTQPELFVICQDIYMTETASIADVVLPAAQWGEKTGCFTNVDRTVHLSHKAVEPPGEAKPDLEIFLDYSRRMEFKNKEDEPLTPWTEPEEVFEAWKRLSAGRPCDYTGMSYAKLTGGSGIQWPCNDQYPVGKERLFDDGVFFTDIDYCESYGHDLQTGVPYSEEYYKELRPAGRAILKTCDYIPPYEDSDHEYPLRLSTGRNVYHFHTRTKTGRTALQKACPEPVIRISEKDAETYDIKTGDMVVIKSRRGKVEMKVKVGKISQGQAFIPFHFGYWDTKDGRARAANELTITEWDPISKQPTFKSGAISIEKVPDDRPTAKERQSEALAKEEKNDASNSNVTESDLNNRERELETWLGETYESILLLRDITEQLLDHLVADSEAHSGVRILIQVTKDTTKRLKPQVDKFGENQARGRHAAHTLRDSLFPKSDDTPSQLQVLEALRSLQVYLAHLRVGLEALNPVSQAIWNEEFFQAVSYAISQVKRMQDWVTTQIKVRAPQALLVPCKVD</sequence>
<dbReference type="CDD" id="cd00508">
    <property type="entry name" value="MopB_CT_Fdh-Nap-like"/>
    <property type="match status" value="1"/>
</dbReference>
<dbReference type="GO" id="GO:0016491">
    <property type="term" value="F:oxidoreductase activity"/>
    <property type="evidence" value="ECO:0007669"/>
    <property type="project" value="InterPro"/>
</dbReference>
<dbReference type="InterPro" id="IPR006963">
    <property type="entry name" value="Mopterin_OxRdtase_4Fe-4S_dom"/>
</dbReference>
<dbReference type="InterPro" id="IPR006657">
    <property type="entry name" value="MoPterin_dinucl-bd_dom"/>
</dbReference>
<organism evidence="7 8">
    <name type="scientific">Fusarium oxysporum f. sp. cubense</name>
    <dbReference type="NCBI Taxonomy" id="61366"/>
    <lineage>
        <taxon>Eukaryota</taxon>
        <taxon>Fungi</taxon>
        <taxon>Dikarya</taxon>
        <taxon>Ascomycota</taxon>
        <taxon>Pezizomycotina</taxon>
        <taxon>Sordariomycetes</taxon>
        <taxon>Hypocreomycetidae</taxon>
        <taxon>Hypocreales</taxon>
        <taxon>Nectriaceae</taxon>
        <taxon>Fusarium</taxon>
        <taxon>Fusarium oxysporum species complex</taxon>
    </lineage>
</organism>
<dbReference type="Proteomes" id="UP000321331">
    <property type="component" value="Unassembled WGS sequence"/>
</dbReference>
<feature type="region of interest" description="Disordered" evidence="5">
    <location>
        <begin position="674"/>
        <end position="710"/>
    </location>
</feature>
<comment type="caution">
    <text evidence="7">The sequence shown here is derived from an EMBL/GenBank/DDBJ whole genome shotgun (WGS) entry which is preliminary data.</text>
</comment>
<dbReference type="Pfam" id="PF00384">
    <property type="entry name" value="Molybdopterin"/>
    <property type="match status" value="2"/>
</dbReference>
<evidence type="ECO:0000313" key="7">
    <source>
        <dbReference type="EMBL" id="TXC05659.1"/>
    </source>
</evidence>
<dbReference type="PANTHER" id="PTHR43105:SF10">
    <property type="entry name" value="NADH-QUINONE OXIDOREDUCTASE SUBUNIT G"/>
    <property type="match status" value="1"/>
</dbReference>
<dbReference type="InterPro" id="IPR050123">
    <property type="entry name" value="Prok_molybdopt-oxidoreductase"/>
</dbReference>
<dbReference type="GO" id="GO:0046872">
    <property type="term" value="F:metal ion binding"/>
    <property type="evidence" value="ECO:0007669"/>
    <property type="project" value="UniProtKB-KW"/>
</dbReference>
<dbReference type="EMBL" id="VMNF01000006">
    <property type="protein sequence ID" value="TXC05659.1"/>
    <property type="molecule type" value="Genomic_DNA"/>
</dbReference>
<evidence type="ECO:0000256" key="4">
    <source>
        <dbReference type="ARBA" id="ARBA00023014"/>
    </source>
</evidence>
<accession>A0A5C6T5D3</accession>
<keyword evidence="1" id="KW-0004">4Fe-4S</keyword>
<keyword evidence="2" id="KW-0479">Metal-binding</keyword>
<dbReference type="InterPro" id="IPR009010">
    <property type="entry name" value="Asp_de-COase-like_dom_sf"/>
</dbReference>
<dbReference type="Gene3D" id="3.40.228.10">
    <property type="entry name" value="Dimethylsulfoxide Reductase, domain 2"/>
    <property type="match status" value="1"/>
</dbReference>
<dbReference type="Gene3D" id="2.40.40.20">
    <property type="match status" value="1"/>
</dbReference>
<keyword evidence="3" id="KW-0408">Iron</keyword>
<evidence type="ECO:0000256" key="2">
    <source>
        <dbReference type="ARBA" id="ARBA00022723"/>
    </source>
</evidence>
<dbReference type="GO" id="GO:0043546">
    <property type="term" value="F:molybdopterin cofactor binding"/>
    <property type="evidence" value="ECO:0007669"/>
    <property type="project" value="InterPro"/>
</dbReference>
<dbReference type="Pfam" id="PF01568">
    <property type="entry name" value="Molydop_binding"/>
    <property type="match status" value="1"/>
</dbReference>
<dbReference type="GO" id="GO:0051539">
    <property type="term" value="F:4 iron, 4 sulfur cluster binding"/>
    <property type="evidence" value="ECO:0007669"/>
    <property type="project" value="UniProtKB-KW"/>
</dbReference>
<dbReference type="InterPro" id="IPR006656">
    <property type="entry name" value="Mopterin_OxRdtase"/>
</dbReference>
<dbReference type="SUPFAM" id="SSF50692">
    <property type="entry name" value="ADC-like"/>
    <property type="match status" value="1"/>
</dbReference>
<dbReference type="Gene3D" id="3.30.200.210">
    <property type="match status" value="1"/>
</dbReference>
<protein>
    <recommendedName>
        <fullName evidence="6">4Fe-4S Mo/W bis-MGD-type domain-containing protein</fullName>
    </recommendedName>
</protein>
<evidence type="ECO:0000256" key="1">
    <source>
        <dbReference type="ARBA" id="ARBA00022485"/>
    </source>
</evidence>
<evidence type="ECO:0000256" key="3">
    <source>
        <dbReference type="ARBA" id="ARBA00023004"/>
    </source>
</evidence>
<gene>
    <name evidence="7" type="ORF">FocTR4_00009630</name>
</gene>
<dbReference type="SUPFAM" id="SSF53706">
    <property type="entry name" value="Formate dehydrogenase/DMSO reductase, domains 1-3"/>
    <property type="match status" value="1"/>
</dbReference>
<feature type="compositionally biased region" description="Basic and acidic residues" evidence="5">
    <location>
        <begin position="675"/>
        <end position="698"/>
    </location>
</feature>
<evidence type="ECO:0000313" key="8">
    <source>
        <dbReference type="Proteomes" id="UP000321331"/>
    </source>
</evidence>
<proteinExistence type="predicted"/>
<feature type="compositionally biased region" description="Polar residues" evidence="5">
    <location>
        <begin position="699"/>
        <end position="708"/>
    </location>
</feature>
<keyword evidence="4" id="KW-0411">Iron-sulfur</keyword>
<feature type="domain" description="4Fe-4S Mo/W bis-MGD-type" evidence="6">
    <location>
        <begin position="1"/>
        <end position="39"/>
    </location>
</feature>
<dbReference type="PROSITE" id="PS51669">
    <property type="entry name" value="4FE4S_MOW_BIS_MGD"/>
    <property type="match status" value="1"/>
</dbReference>
<name>A0A5C6T5D3_FUSOC</name>
<dbReference type="AlphaFoldDB" id="A0A5C6T5D3"/>
<dbReference type="Gene3D" id="3.40.50.740">
    <property type="match status" value="1"/>
</dbReference>
<dbReference type="PANTHER" id="PTHR43105">
    <property type="entry name" value="RESPIRATORY NITRATE REDUCTASE"/>
    <property type="match status" value="1"/>
</dbReference>